<comment type="caution">
    <text evidence="2">The sequence shown here is derived from an EMBL/GenBank/DDBJ whole genome shotgun (WGS) entry which is preliminary data.</text>
</comment>
<reference evidence="3" key="1">
    <citation type="journal article" date="2023" name="Commun. Biol.">
        <title>Genome analysis of Parmales, the sister group of diatoms, reveals the evolutionary specialization of diatoms from phago-mixotrophs to photoautotrophs.</title>
        <authorList>
            <person name="Ban H."/>
            <person name="Sato S."/>
            <person name="Yoshikawa S."/>
            <person name="Yamada K."/>
            <person name="Nakamura Y."/>
            <person name="Ichinomiya M."/>
            <person name="Sato N."/>
            <person name="Blanc-Mathieu R."/>
            <person name="Endo H."/>
            <person name="Kuwata A."/>
            <person name="Ogata H."/>
        </authorList>
    </citation>
    <scope>NUCLEOTIDE SEQUENCE [LARGE SCALE GENOMIC DNA]</scope>
</reference>
<feature type="compositionally biased region" description="Acidic residues" evidence="1">
    <location>
        <begin position="162"/>
        <end position="210"/>
    </location>
</feature>
<gene>
    <name evidence="2" type="ORF">TrCOL_g4141</name>
</gene>
<evidence type="ECO:0000313" key="2">
    <source>
        <dbReference type="EMBL" id="GMI42266.1"/>
    </source>
</evidence>
<dbReference type="EMBL" id="BRYA01000168">
    <property type="protein sequence ID" value="GMI42266.1"/>
    <property type="molecule type" value="Genomic_DNA"/>
</dbReference>
<evidence type="ECO:0000313" key="3">
    <source>
        <dbReference type="Proteomes" id="UP001165065"/>
    </source>
</evidence>
<dbReference type="Proteomes" id="UP001165065">
    <property type="component" value="Unassembled WGS sequence"/>
</dbReference>
<feature type="compositionally biased region" description="Low complexity" evidence="1">
    <location>
        <begin position="85"/>
        <end position="102"/>
    </location>
</feature>
<evidence type="ECO:0000256" key="1">
    <source>
        <dbReference type="SAM" id="MobiDB-lite"/>
    </source>
</evidence>
<proteinExistence type="predicted"/>
<accession>A0A9W7GBJ9</accession>
<dbReference type="AlphaFoldDB" id="A0A9W7GBJ9"/>
<feature type="region of interest" description="Disordered" evidence="1">
    <location>
        <begin position="132"/>
        <end position="229"/>
    </location>
</feature>
<feature type="region of interest" description="Disordered" evidence="1">
    <location>
        <begin position="1"/>
        <end position="108"/>
    </location>
</feature>
<organism evidence="2 3">
    <name type="scientific">Triparma columacea</name>
    <dbReference type="NCBI Taxonomy" id="722753"/>
    <lineage>
        <taxon>Eukaryota</taxon>
        <taxon>Sar</taxon>
        <taxon>Stramenopiles</taxon>
        <taxon>Ochrophyta</taxon>
        <taxon>Bolidophyceae</taxon>
        <taxon>Parmales</taxon>
        <taxon>Triparmaceae</taxon>
        <taxon>Triparma</taxon>
    </lineage>
</organism>
<dbReference type="OrthoDB" id="10404389at2759"/>
<feature type="compositionally biased region" description="Basic and acidic residues" evidence="1">
    <location>
        <begin position="132"/>
        <end position="145"/>
    </location>
</feature>
<protein>
    <submittedName>
        <fullName evidence="2">Uncharacterized protein</fullName>
    </submittedName>
</protein>
<feature type="compositionally biased region" description="Basic and acidic residues" evidence="1">
    <location>
        <begin position="49"/>
        <end position="59"/>
    </location>
</feature>
<keyword evidence="3" id="KW-1185">Reference proteome</keyword>
<name>A0A9W7GBJ9_9STRA</name>
<sequence>MAPSTFMSPPRSRRSNLEAFSSPPVNRDGSPYFSPSKKFARTPPSILKTAEKATYDSRGRNGRSKRYPHTEKPRRTRGALFSGTSPLRDSSNSRSLLPSSSSKKCSGFRLKWTTDTPTRNRRDVRVIRRLGSREKDRLYGERPDLDPSDGYFDMGAWMNGEGQEDEEDDWDDDEEEEEEEEELLVSDEEMEDVDESRESDDWEDAVENDENDSRNGSFLGRLMSVAGGK</sequence>